<keyword evidence="1 6" id="KW-0732">Signal</keyword>
<dbReference type="Pfam" id="PF01839">
    <property type="entry name" value="FG-GAP"/>
    <property type="match status" value="6"/>
</dbReference>
<evidence type="ECO:0000313" key="8">
    <source>
        <dbReference type="Proteomes" id="UP001501195"/>
    </source>
</evidence>
<dbReference type="Gene3D" id="2.130.10.130">
    <property type="entry name" value="Integrin alpha, N-terminal"/>
    <property type="match status" value="3"/>
</dbReference>
<comment type="caution">
    <text evidence="7">The sequence shown here is derived from an EMBL/GenBank/DDBJ whole genome shotgun (WGS) entry which is preliminary data.</text>
</comment>
<keyword evidence="4" id="KW-0325">Glycoprotein</keyword>
<dbReference type="SMART" id="SM00191">
    <property type="entry name" value="Int_alpha"/>
    <property type="match status" value="7"/>
</dbReference>
<proteinExistence type="predicted"/>
<reference evidence="8" key="1">
    <citation type="journal article" date="2019" name="Int. J. Syst. Evol. Microbiol.">
        <title>The Global Catalogue of Microorganisms (GCM) 10K type strain sequencing project: providing services to taxonomists for standard genome sequencing and annotation.</title>
        <authorList>
            <consortium name="The Broad Institute Genomics Platform"/>
            <consortium name="The Broad Institute Genome Sequencing Center for Infectious Disease"/>
            <person name="Wu L."/>
            <person name="Ma J."/>
        </authorList>
    </citation>
    <scope>NUCLEOTIDE SEQUENCE [LARGE SCALE GENOMIC DNA]</scope>
    <source>
        <strain evidence="8">JCM 18126</strain>
    </source>
</reference>
<keyword evidence="8" id="KW-1185">Reference proteome</keyword>
<dbReference type="InterPro" id="IPR000413">
    <property type="entry name" value="Integrin_alpha"/>
</dbReference>
<dbReference type="Proteomes" id="UP001501195">
    <property type="component" value="Unassembled WGS sequence"/>
</dbReference>
<feature type="signal peptide" evidence="6">
    <location>
        <begin position="1"/>
        <end position="42"/>
    </location>
</feature>
<evidence type="ECO:0000256" key="2">
    <source>
        <dbReference type="ARBA" id="ARBA00022737"/>
    </source>
</evidence>
<dbReference type="PANTHER" id="PTHR23221">
    <property type="entry name" value="GLYCOSYLPHOSPHATIDYLINOSITOL PHOSPHOLIPASE D"/>
    <property type="match status" value="1"/>
</dbReference>
<dbReference type="InterPro" id="IPR013519">
    <property type="entry name" value="Int_alpha_beta-p"/>
</dbReference>
<evidence type="ECO:0000256" key="5">
    <source>
        <dbReference type="SAM" id="MobiDB-lite"/>
    </source>
</evidence>
<evidence type="ECO:0000256" key="4">
    <source>
        <dbReference type="ARBA" id="ARBA00023180"/>
    </source>
</evidence>
<dbReference type="PROSITE" id="PS51470">
    <property type="entry name" value="FG_GAP"/>
    <property type="match status" value="5"/>
</dbReference>
<keyword evidence="2" id="KW-0677">Repeat</keyword>
<evidence type="ECO:0000256" key="1">
    <source>
        <dbReference type="ARBA" id="ARBA00022729"/>
    </source>
</evidence>
<gene>
    <name evidence="7" type="ORF">GCM10023225_28770</name>
</gene>
<evidence type="ECO:0000256" key="6">
    <source>
        <dbReference type="SAM" id="SignalP"/>
    </source>
</evidence>
<feature type="region of interest" description="Disordered" evidence="5">
    <location>
        <begin position="441"/>
        <end position="461"/>
    </location>
</feature>
<feature type="chain" id="PRO_5047319969" evidence="6">
    <location>
        <begin position="43"/>
        <end position="532"/>
    </location>
</feature>
<dbReference type="RefSeq" id="WP_345713359.1">
    <property type="nucleotide sequence ID" value="NZ_BAABIL010000486.1"/>
</dbReference>
<accession>A0ABP9I6T2</accession>
<dbReference type="InterPro" id="IPR028994">
    <property type="entry name" value="Integrin_alpha_N"/>
</dbReference>
<dbReference type="EMBL" id="BAABIL010000486">
    <property type="protein sequence ID" value="GAA4989723.1"/>
    <property type="molecule type" value="Genomic_DNA"/>
</dbReference>
<dbReference type="PANTHER" id="PTHR23221:SF7">
    <property type="entry name" value="PHOSPHATIDYLINOSITOL-GLYCAN-SPECIFIC PHOSPHOLIPASE D"/>
    <property type="match status" value="1"/>
</dbReference>
<sequence>MSRTTRTRPLAQRLQRTPAAAVAVGALATCLAGVAAAPAAFAGGGQAFHLSSDFNGDGYEDLAVGAPTKTWGGVPQTGVVTVSYGGPQGPGIPGTQLWWRGAPDLAGGAYGPERFGTAIAAGDFDDDGYADLAVGSPGKHHGNSSPDAGGITVIMGSAAGLTPARSREIYQGFGANGTMEDGDRFGASLVAGDFNRDGTADLAVGAPGETTTQTRDGAVHVLYGIAGVAGEPQFTARPVLDEGHPEVPGFPAAGAGFGAALATGDVTGDTYPDLLVGAPGAQHFTLLPGDPGGVTLTGAQRVAPADLGESPSPGFGGVLAVGNFGRTHHADVAIGRPSVSPGGITAAGAVLVAFGEPGRVGTSSTQHLRQGSPWVGGNPAPHDRFGWSLVAGRFGHDGYDDLAVGAFGEDSGGVPDAGAVHVLYGHHHGLRVEQPSVLQQGAGGAEGAAQAGDGFGDTLGAGDFDRDGRDDLVVGVFGERVGNEQPGAVQLFRGAAGSVTPAGDQLWSFATFAGQLGGAATSGMGWGRGLVR</sequence>
<keyword evidence="3" id="KW-0378">Hydrolase</keyword>
<dbReference type="PRINTS" id="PR01185">
    <property type="entry name" value="INTEGRINA"/>
</dbReference>
<protein>
    <submittedName>
        <fullName evidence="7">FG-GAP repeat protein</fullName>
    </submittedName>
</protein>
<organism evidence="7 8">
    <name type="scientific">Kineococcus glutinatus</name>
    <dbReference type="NCBI Taxonomy" id="1070872"/>
    <lineage>
        <taxon>Bacteria</taxon>
        <taxon>Bacillati</taxon>
        <taxon>Actinomycetota</taxon>
        <taxon>Actinomycetes</taxon>
        <taxon>Kineosporiales</taxon>
        <taxon>Kineosporiaceae</taxon>
        <taxon>Kineococcus</taxon>
    </lineage>
</organism>
<name>A0ABP9I6T2_9ACTN</name>
<dbReference type="SUPFAM" id="SSF69318">
    <property type="entry name" value="Integrin alpha N-terminal domain"/>
    <property type="match status" value="1"/>
</dbReference>
<evidence type="ECO:0000313" key="7">
    <source>
        <dbReference type="EMBL" id="GAA4989723.1"/>
    </source>
</evidence>
<evidence type="ECO:0000256" key="3">
    <source>
        <dbReference type="ARBA" id="ARBA00022801"/>
    </source>
</evidence>
<dbReference type="InterPro" id="IPR013517">
    <property type="entry name" value="FG-GAP"/>
</dbReference>